<dbReference type="PANTHER" id="PTHR23502:SF187">
    <property type="entry name" value="TRANSPORTER, PUTATIVE (AFU_ORTHOLOGUE AFUA_2G17840)-RELATED"/>
    <property type="match status" value="1"/>
</dbReference>
<reference evidence="7" key="1">
    <citation type="journal article" date="2021" name="Nat. Commun.">
        <title>Genetic determinants of endophytism in the Arabidopsis root mycobiome.</title>
        <authorList>
            <person name="Mesny F."/>
            <person name="Miyauchi S."/>
            <person name="Thiergart T."/>
            <person name="Pickel B."/>
            <person name="Atanasova L."/>
            <person name="Karlsson M."/>
            <person name="Huettel B."/>
            <person name="Barry K.W."/>
            <person name="Haridas S."/>
            <person name="Chen C."/>
            <person name="Bauer D."/>
            <person name="Andreopoulos W."/>
            <person name="Pangilinan J."/>
            <person name="LaButti K."/>
            <person name="Riley R."/>
            <person name="Lipzen A."/>
            <person name="Clum A."/>
            <person name="Drula E."/>
            <person name="Henrissat B."/>
            <person name="Kohler A."/>
            <person name="Grigoriev I.V."/>
            <person name="Martin F.M."/>
            <person name="Hacquard S."/>
        </authorList>
    </citation>
    <scope>NUCLEOTIDE SEQUENCE</scope>
    <source>
        <strain evidence="7">MPI-CAGE-CH-0230</strain>
    </source>
</reference>
<dbReference type="SUPFAM" id="SSF103473">
    <property type="entry name" value="MFS general substrate transporter"/>
    <property type="match status" value="1"/>
</dbReference>
<organism evidence="7 8">
    <name type="scientific">Microdochium trichocladiopsis</name>
    <dbReference type="NCBI Taxonomy" id="1682393"/>
    <lineage>
        <taxon>Eukaryota</taxon>
        <taxon>Fungi</taxon>
        <taxon>Dikarya</taxon>
        <taxon>Ascomycota</taxon>
        <taxon>Pezizomycotina</taxon>
        <taxon>Sordariomycetes</taxon>
        <taxon>Xylariomycetidae</taxon>
        <taxon>Xylariales</taxon>
        <taxon>Microdochiaceae</taxon>
        <taxon>Microdochium</taxon>
    </lineage>
</organism>
<dbReference type="InterPro" id="IPR036259">
    <property type="entry name" value="MFS_trans_sf"/>
</dbReference>
<dbReference type="GeneID" id="70181534"/>
<feature type="transmembrane region" description="Helical" evidence="6">
    <location>
        <begin position="117"/>
        <end position="134"/>
    </location>
</feature>
<keyword evidence="2 6" id="KW-0812">Transmembrane</keyword>
<dbReference type="Gene3D" id="1.20.1250.20">
    <property type="entry name" value="MFS general substrate transporter like domains"/>
    <property type="match status" value="1"/>
</dbReference>
<dbReference type="OrthoDB" id="2533084at2759"/>
<feature type="compositionally biased region" description="Polar residues" evidence="5">
    <location>
        <begin position="1"/>
        <end position="11"/>
    </location>
</feature>
<dbReference type="PANTHER" id="PTHR23502">
    <property type="entry name" value="MAJOR FACILITATOR SUPERFAMILY"/>
    <property type="match status" value="1"/>
</dbReference>
<evidence type="ECO:0000256" key="2">
    <source>
        <dbReference type="ARBA" id="ARBA00022692"/>
    </source>
</evidence>
<feature type="transmembrane region" description="Helical" evidence="6">
    <location>
        <begin position="73"/>
        <end position="97"/>
    </location>
</feature>
<feature type="transmembrane region" description="Helical" evidence="6">
    <location>
        <begin position="525"/>
        <end position="547"/>
    </location>
</feature>
<feature type="transmembrane region" description="Helical" evidence="6">
    <location>
        <begin position="354"/>
        <end position="374"/>
    </location>
</feature>
<evidence type="ECO:0000256" key="1">
    <source>
        <dbReference type="ARBA" id="ARBA00004141"/>
    </source>
</evidence>
<dbReference type="RefSeq" id="XP_046004825.1">
    <property type="nucleotide sequence ID" value="XM_046151988.1"/>
</dbReference>
<keyword evidence="3 6" id="KW-1133">Transmembrane helix</keyword>
<gene>
    <name evidence="7" type="ORF">B0I36DRAFT_299729</name>
</gene>
<dbReference type="Pfam" id="PF07690">
    <property type="entry name" value="MFS_1"/>
    <property type="match status" value="1"/>
</dbReference>
<feature type="transmembrane region" description="Helical" evidence="6">
    <location>
        <begin position="228"/>
        <end position="244"/>
    </location>
</feature>
<evidence type="ECO:0000256" key="5">
    <source>
        <dbReference type="SAM" id="MobiDB-lite"/>
    </source>
</evidence>
<feature type="region of interest" description="Disordered" evidence="5">
    <location>
        <begin position="1"/>
        <end position="27"/>
    </location>
</feature>
<dbReference type="Proteomes" id="UP000756346">
    <property type="component" value="Unassembled WGS sequence"/>
</dbReference>
<evidence type="ECO:0000256" key="6">
    <source>
        <dbReference type="SAM" id="Phobius"/>
    </source>
</evidence>
<comment type="caution">
    <text evidence="7">The sequence shown here is derived from an EMBL/GenBank/DDBJ whole genome shotgun (WGS) entry which is preliminary data.</text>
</comment>
<dbReference type="GO" id="GO:0005886">
    <property type="term" value="C:plasma membrane"/>
    <property type="evidence" value="ECO:0007669"/>
    <property type="project" value="TreeGrafter"/>
</dbReference>
<dbReference type="GO" id="GO:0022857">
    <property type="term" value="F:transmembrane transporter activity"/>
    <property type="evidence" value="ECO:0007669"/>
    <property type="project" value="InterPro"/>
</dbReference>
<evidence type="ECO:0000313" key="7">
    <source>
        <dbReference type="EMBL" id="KAH7012560.1"/>
    </source>
</evidence>
<name>A0A9P8XU95_9PEZI</name>
<evidence type="ECO:0000256" key="4">
    <source>
        <dbReference type="ARBA" id="ARBA00023136"/>
    </source>
</evidence>
<dbReference type="AlphaFoldDB" id="A0A9P8XU95"/>
<proteinExistence type="predicted"/>
<keyword evidence="4 6" id="KW-0472">Membrane</keyword>
<keyword evidence="8" id="KW-1185">Reference proteome</keyword>
<accession>A0A9P8XU95</accession>
<feature type="transmembrane region" description="Helical" evidence="6">
    <location>
        <begin position="394"/>
        <end position="417"/>
    </location>
</feature>
<dbReference type="InterPro" id="IPR011701">
    <property type="entry name" value="MFS"/>
</dbReference>
<feature type="transmembrane region" description="Helical" evidence="6">
    <location>
        <begin position="424"/>
        <end position="447"/>
    </location>
</feature>
<feature type="transmembrane region" description="Helical" evidence="6">
    <location>
        <begin position="316"/>
        <end position="342"/>
    </location>
</feature>
<feature type="transmembrane region" description="Helical" evidence="6">
    <location>
        <begin position="173"/>
        <end position="192"/>
    </location>
</feature>
<evidence type="ECO:0000313" key="8">
    <source>
        <dbReference type="Proteomes" id="UP000756346"/>
    </source>
</evidence>
<comment type="subcellular location">
    <subcellularLocation>
        <location evidence="1">Membrane</location>
        <topology evidence="1">Multi-pass membrane protein</topology>
    </subcellularLocation>
</comment>
<feature type="transmembrane region" description="Helical" evidence="6">
    <location>
        <begin position="141"/>
        <end position="161"/>
    </location>
</feature>
<sequence>MAVVSEPSNLENGHDSDEKPQLTVQDTNGYIADASADNRGNLKTAKDSHTVLIPQPSDDPNDPLNWGTVKKHVVLLTVSLAAFLPDFGSAVGAVMLLPQAAQWNMSPDTVNHSQAGNVFMLGVGGIATVILSAWAGRLPVLFWFVVMATATAAWCAAATTFESFMAARILNGFFATVAQAGGMMFIFDMFFFHERARKINIWIAFVILSPYLGPLIAAFIITTEPWPVAFWVYFAIVSTIHSSLKQQDETCAIALISTALFVSETYYDRRIPIADQPPPASRIAQVVGIAQYRTRHQRATITEALKRSALTITRPTMILCCLYAMLTFAWVIGINTTLSVFLTPLYGFGPRQIGFFYFAPVVAAILGEIVGHWLHDAIAGWYIKKHDGHFEPEVRLMAVFFSTPFMVAGLVGLGFALEEGYHYMVTAVCWGLYVFGIMITTVGLNAYNLDCYPNASGEVAAWLNMSRGKSFPFFLIPFKSISRMSQQVDTRGEQSVTQILYETVGAGFIISYFQITWAQVQGTKISFGIQGAIVAASFLIILVVLIYGKRIRQKAGPLKFSTV</sequence>
<protein>
    <submittedName>
        <fullName evidence="7">Major facilitator superfamily domain-containing protein</fullName>
    </submittedName>
</protein>
<dbReference type="EMBL" id="JAGTJQ010000014">
    <property type="protein sequence ID" value="KAH7012560.1"/>
    <property type="molecule type" value="Genomic_DNA"/>
</dbReference>
<feature type="transmembrane region" description="Helical" evidence="6">
    <location>
        <begin position="499"/>
        <end position="519"/>
    </location>
</feature>
<evidence type="ECO:0000256" key="3">
    <source>
        <dbReference type="ARBA" id="ARBA00022989"/>
    </source>
</evidence>
<feature type="transmembrane region" description="Helical" evidence="6">
    <location>
        <begin position="199"/>
        <end position="222"/>
    </location>
</feature>